<dbReference type="GO" id="GO:0003777">
    <property type="term" value="F:microtubule motor activity"/>
    <property type="evidence" value="ECO:0007669"/>
    <property type="project" value="InterPro"/>
</dbReference>
<reference evidence="9 10" key="1">
    <citation type="submission" date="2019-01" db="EMBL/GenBank/DDBJ databases">
        <title>Sequencing of cultivated peanut Arachis hypogaea provides insights into genome evolution and oil improvement.</title>
        <authorList>
            <person name="Chen X."/>
        </authorList>
    </citation>
    <scope>NUCLEOTIDE SEQUENCE [LARGE SCALE GENOMIC DNA]</scope>
    <source>
        <strain evidence="10">cv. Fuhuasheng</strain>
        <tissue evidence="9">Leaves</tissue>
    </source>
</reference>
<dbReference type="GO" id="GO:0008017">
    <property type="term" value="F:microtubule binding"/>
    <property type="evidence" value="ECO:0007669"/>
    <property type="project" value="InterPro"/>
</dbReference>
<feature type="compositionally biased region" description="Polar residues" evidence="7">
    <location>
        <begin position="390"/>
        <end position="403"/>
    </location>
</feature>
<accession>A0A445CY98</accession>
<keyword evidence="1" id="KW-0493">Microtubule</keyword>
<comment type="caution">
    <text evidence="9">The sequence shown here is derived from an EMBL/GenBank/DDBJ whole genome shotgun (WGS) entry which is preliminary data.</text>
</comment>
<dbReference type="EMBL" id="SDMP01000005">
    <property type="protein sequence ID" value="RYR55834.1"/>
    <property type="molecule type" value="Genomic_DNA"/>
</dbReference>
<dbReference type="PANTHER" id="PTHR47972">
    <property type="entry name" value="KINESIN-LIKE PROTEIN KLP-3"/>
    <property type="match status" value="1"/>
</dbReference>
<dbReference type="GO" id="GO:0007018">
    <property type="term" value="P:microtubule-based movement"/>
    <property type="evidence" value="ECO:0007669"/>
    <property type="project" value="InterPro"/>
</dbReference>
<keyword evidence="4" id="KW-0505">Motor protein</keyword>
<feature type="region of interest" description="Disordered" evidence="7">
    <location>
        <begin position="390"/>
        <end position="409"/>
    </location>
</feature>
<dbReference type="InterPro" id="IPR001752">
    <property type="entry name" value="Kinesin_motor_dom"/>
</dbReference>
<name>A0A445CY98_ARAHY</name>
<evidence type="ECO:0000256" key="1">
    <source>
        <dbReference type="ARBA" id="ARBA00022701"/>
    </source>
</evidence>
<evidence type="ECO:0000256" key="5">
    <source>
        <dbReference type="PROSITE-ProRule" id="PRU00283"/>
    </source>
</evidence>
<evidence type="ECO:0000256" key="2">
    <source>
        <dbReference type="ARBA" id="ARBA00022741"/>
    </source>
</evidence>
<gene>
    <name evidence="9" type="ORF">Ahy_A05g021698</name>
</gene>
<evidence type="ECO:0000259" key="8">
    <source>
        <dbReference type="PROSITE" id="PS50067"/>
    </source>
</evidence>
<evidence type="ECO:0000256" key="4">
    <source>
        <dbReference type="ARBA" id="ARBA00023175"/>
    </source>
</evidence>
<dbReference type="AlphaFoldDB" id="A0A445CY98"/>
<keyword evidence="6" id="KW-0175">Coiled coil</keyword>
<sequence>MMLANSNEDLYQRSQEYNMSRLSDLEAANETVKKQVKDLTAEVAKCKECMGESCKQLDSLIDKTKALGLRREDTDTETQNHNTRTQNFVSLSISVLSYPVLRNKCSIEVCTDFQRDLFFSKGDNIQTGGAVSNSQEVEMDARSMLEDQTRIIHELQDKLAAKEVQIVEREKLRNEMHNTNMVILISTFPLQLYVKCTNGHYSNFQIVGAQRKYSCVLPCGPLLSDDGTGTKMAVSSTEVLGRGIELVHNGKKHLFTFDRVFNHDASQNDVFLDISPLVQSALDGYKASSLEIYNETIRDLLSNRPCGIDQTRTDNSVPGKQYKLVANGNTHVSDLTIVDVCSVNKISSLLKQAAQCRSVGRTQMNEQSSGSHFVFTLRICGILENTEQQANSDRAANSDSHTPSEGLWFNQREKMKNPLLML</sequence>
<evidence type="ECO:0000313" key="9">
    <source>
        <dbReference type="EMBL" id="RYR55834.1"/>
    </source>
</evidence>
<evidence type="ECO:0000256" key="7">
    <source>
        <dbReference type="SAM" id="MobiDB-lite"/>
    </source>
</evidence>
<comment type="similarity">
    <text evidence="5">Belongs to the TRAFAC class myosin-kinesin ATPase superfamily. Kinesin family.</text>
</comment>
<evidence type="ECO:0000256" key="3">
    <source>
        <dbReference type="ARBA" id="ARBA00022840"/>
    </source>
</evidence>
<dbReference type="GO" id="GO:0005874">
    <property type="term" value="C:microtubule"/>
    <property type="evidence" value="ECO:0007669"/>
    <property type="project" value="UniProtKB-KW"/>
</dbReference>
<dbReference type="InterPro" id="IPR036961">
    <property type="entry name" value="Kinesin_motor_dom_sf"/>
</dbReference>
<protein>
    <recommendedName>
        <fullName evidence="8">Kinesin motor domain-containing protein</fullName>
    </recommendedName>
</protein>
<dbReference type="Proteomes" id="UP000289738">
    <property type="component" value="Chromosome A05"/>
</dbReference>
<evidence type="ECO:0000256" key="6">
    <source>
        <dbReference type="SAM" id="Coils"/>
    </source>
</evidence>
<dbReference type="PROSITE" id="PS50067">
    <property type="entry name" value="KINESIN_MOTOR_2"/>
    <property type="match status" value="1"/>
</dbReference>
<dbReference type="GO" id="GO:0005524">
    <property type="term" value="F:ATP binding"/>
    <property type="evidence" value="ECO:0007669"/>
    <property type="project" value="UniProtKB-KW"/>
</dbReference>
<dbReference type="PANTHER" id="PTHR47972:SF45">
    <property type="entry name" value="PROTEIN CLARET SEGREGATIONAL"/>
    <property type="match status" value="1"/>
</dbReference>
<keyword evidence="10" id="KW-1185">Reference proteome</keyword>
<dbReference type="SMART" id="SM00129">
    <property type="entry name" value="KISc"/>
    <property type="match status" value="1"/>
</dbReference>
<dbReference type="InterPro" id="IPR027640">
    <property type="entry name" value="Kinesin-like_fam"/>
</dbReference>
<keyword evidence="2" id="KW-0547">Nucleotide-binding</keyword>
<dbReference type="Gene3D" id="3.40.850.10">
    <property type="entry name" value="Kinesin motor domain"/>
    <property type="match status" value="2"/>
</dbReference>
<feature type="domain" description="Kinesin motor" evidence="8">
    <location>
        <begin position="286"/>
        <end position="422"/>
    </location>
</feature>
<dbReference type="SUPFAM" id="SSF52540">
    <property type="entry name" value="P-loop containing nucleoside triphosphate hydrolases"/>
    <property type="match status" value="1"/>
</dbReference>
<evidence type="ECO:0000313" key="10">
    <source>
        <dbReference type="Proteomes" id="UP000289738"/>
    </source>
</evidence>
<proteinExistence type="inferred from homology"/>
<keyword evidence="3" id="KW-0067">ATP-binding</keyword>
<dbReference type="InterPro" id="IPR027417">
    <property type="entry name" value="P-loop_NTPase"/>
</dbReference>
<dbReference type="Pfam" id="PF00225">
    <property type="entry name" value="Kinesin"/>
    <property type="match status" value="1"/>
</dbReference>
<comment type="caution">
    <text evidence="5">Lacks conserved residue(s) required for the propagation of feature annotation.</text>
</comment>
<organism evidence="9 10">
    <name type="scientific">Arachis hypogaea</name>
    <name type="common">Peanut</name>
    <dbReference type="NCBI Taxonomy" id="3818"/>
    <lineage>
        <taxon>Eukaryota</taxon>
        <taxon>Viridiplantae</taxon>
        <taxon>Streptophyta</taxon>
        <taxon>Embryophyta</taxon>
        <taxon>Tracheophyta</taxon>
        <taxon>Spermatophyta</taxon>
        <taxon>Magnoliopsida</taxon>
        <taxon>eudicotyledons</taxon>
        <taxon>Gunneridae</taxon>
        <taxon>Pentapetalae</taxon>
        <taxon>rosids</taxon>
        <taxon>fabids</taxon>
        <taxon>Fabales</taxon>
        <taxon>Fabaceae</taxon>
        <taxon>Papilionoideae</taxon>
        <taxon>50 kb inversion clade</taxon>
        <taxon>dalbergioids sensu lato</taxon>
        <taxon>Dalbergieae</taxon>
        <taxon>Pterocarpus clade</taxon>
        <taxon>Arachis</taxon>
    </lineage>
</organism>
<feature type="coiled-coil region" evidence="6">
    <location>
        <begin position="145"/>
        <end position="172"/>
    </location>
</feature>